<evidence type="ECO:0000256" key="1">
    <source>
        <dbReference type="ARBA" id="ARBA00004123"/>
    </source>
</evidence>
<dbReference type="CDD" id="cd11368">
    <property type="entry name" value="RNase_PH_RRP45"/>
    <property type="match status" value="1"/>
</dbReference>
<proteinExistence type="inferred from homology"/>
<dbReference type="InterPro" id="IPR001247">
    <property type="entry name" value="ExoRNase_PH_dom1"/>
</dbReference>
<dbReference type="SUPFAM" id="SSF55666">
    <property type="entry name" value="Ribonuclease PH domain 2-like"/>
    <property type="match status" value="1"/>
</dbReference>
<reference evidence="8 9" key="1">
    <citation type="submission" date="2021-06" db="EMBL/GenBank/DDBJ databases">
        <title>Genome sequence of Babesia caballi.</title>
        <authorList>
            <person name="Yamagishi J."/>
            <person name="Kidaka T."/>
            <person name="Ochi A."/>
        </authorList>
    </citation>
    <scope>NUCLEOTIDE SEQUENCE [LARGE SCALE GENOMIC DNA]</scope>
    <source>
        <strain evidence="8">USDA-D6B2</strain>
    </source>
</reference>
<dbReference type="InterPro" id="IPR020568">
    <property type="entry name" value="Ribosomal_Su5_D2-typ_SF"/>
</dbReference>
<dbReference type="Gene3D" id="3.30.230.70">
    <property type="entry name" value="GHMP Kinase, N-terminal domain"/>
    <property type="match status" value="1"/>
</dbReference>
<name>A0AAV4M517_BABCB</name>
<evidence type="ECO:0000313" key="8">
    <source>
        <dbReference type="EMBL" id="GIX65924.1"/>
    </source>
</evidence>
<evidence type="ECO:0000259" key="7">
    <source>
        <dbReference type="Pfam" id="PF01138"/>
    </source>
</evidence>
<keyword evidence="4" id="KW-0963">Cytoplasm</keyword>
<comment type="subcellular location">
    <subcellularLocation>
        <location evidence="2">Cytoplasm</location>
    </subcellularLocation>
    <subcellularLocation>
        <location evidence="1">Nucleus</location>
    </subcellularLocation>
</comment>
<dbReference type="GO" id="GO:0000177">
    <property type="term" value="C:cytoplasmic exosome (RNase complex)"/>
    <property type="evidence" value="ECO:0007669"/>
    <property type="project" value="TreeGrafter"/>
</dbReference>
<evidence type="ECO:0000256" key="2">
    <source>
        <dbReference type="ARBA" id="ARBA00004496"/>
    </source>
</evidence>
<dbReference type="SUPFAM" id="SSF54211">
    <property type="entry name" value="Ribosomal protein S5 domain 2-like"/>
    <property type="match status" value="1"/>
</dbReference>
<dbReference type="EMBL" id="BPLF01000005">
    <property type="protein sequence ID" value="GIX65924.1"/>
    <property type="molecule type" value="Genomic_DNA"/>
</dbReference>
<gene>
    <name evidence="8" type="ORF">BcabD6B2_53590</name>
</gene>
<feature type="region of interest" description="Disordered" evidence="6">
    <location>
        <begin position="308"/>
        <end position="329"/>
    </location>
</feature>
<accession>A0AAV4M517</accession>
<dbReference type="InterPro" id="IPR027408">
    <property type="entry name" value="PNPase/RNase_PH_dom_sf"/>
</dbReference>
<keyword evidence="9" id="KW-1185">Reference proteome</keyword>
<dbReference type="GO" id="GO:0071038">
    <property type="term" value="P:TRAMP-dependent tRNA surveillance pathway"/>
    <property type="evidence" value="ECO:0007669"/>
    <property type="project" value="TreeGrafter"/>
</dbReference>
<feature type="domain" description="Exoribonuclease phosphorolytic" evidence="7">
    <location>
        <begin position="44"/>
        <end position="174"/>
    </location>
</feature>
<dbReference type="AlphaFoldDB" id="A0AAV4M517"/>
<dbReference type="InterPro" id="IPR050590">
    <property type="entry name" value="Exosome_comp_Rrp42_subfam"/>
</dbReference>
<dbReference type="GO" id="GO:0016075">
    <property type="term" value="P:rRNA catabolic process"/>
    <property type="evidence" value="ECO:0007669"/>
    <property type="project" value="TreeGrafter"/>
</dbReference>
<evidence type="ECO:0000256" key="6">
    <source>
        <dbReference type="SAM" id="MobiDB-lite"/>
    </source>
</evidence>
<dbReference type="GO" id="GO:0034476">
    <property type="term" value="P:U5 snRNA 3'-end processing"/>
    <property type="evidence" value="ECO:0007669"/>
    <property type="project" value="TreeGrafter"/>
</dbReference>
<dbReference type="GO" id="GO:0071035">
    <property type="term" value="P:nuclear polyadenylation-dependent rRNA catabolic process"/>
    <property type="evidence" value="ECO:0007669"/>
    <property type="project" value="TreeGrafter"/>
</dbReference>
<dbReference type="GO" id="GO:0000176">
    <property type="term" value="C:nuclear exosome (RNase complex)"/>
    <property type="evidence" value="ECO:0007669"/>
    <property type="project" value="TreeGrafter"/>
</dbReference>
<organism evidence="8 9">
    <name type="scientific">Babesia caballi</name>
    <dbReference type="NCBI Taxonomy" id="5871"/>
    <lineage>
        <taxon>Eukaryota</taxon>
        <taxon>Sar</taxon>
        <taxon>Alveolata</taxon>
        <taxon>Apicomplexa</taxon>
        <taxon>Aconoidasida</taxon>
        <taxon>Piroplasmida</taxon>
        <taxon>Babesiidae</taxon>
        <taxon>Babesia</taxon>
    </lineage>
</organism>
<evidence type="ECO:0000256" key="4">
    <source>
        <dbReference type="ARBA" id="ARBA00022490"/>
    </source>
</evidence>
<dbReference type="InterPro" id="IPR036345">
    <property type="entry name" value="ExoRNase_PH_dom2_sf"/>
</dbReference>
<dbReference type="RefSeq" id="XP_067717993.1">
    <property type="nucleotide sequence ID" value="XM_067861892.1"/>
</dbReference>
<evidence type="ECO:0000313" key="9">
    <source>
        <dbReference type="Proteomes" id="UP001497744"/>
    </source>
</evidence>
<dbReference type="PANTHER" id="PTHR11097">
    <property type="entry name" value="EXOSOME COMPLEX EXONUCLEASE RIBOSOMAL RNA PROCESSING PROTEIN"/>
    <property type="match status" value="1"/>
</dbReference>
<dbReference type="PANTHER" id="PTHR11097:SF14">
    <property type="entry name" value="EXOSOME COMPLEX COMPONENT RRP45"/>
    <property type="match status" value="1"/>
</dbReference>
<dbReference type="GeneID" id="94197405"/>
<comment type="similarity">
    <text evidence="3">Belongs to the RNase PH family.</text>
</comment>
<evidence type="ECO:0000256" key="5">
    <source>
        <dbReference type="ARBA" id="ARBA00022884"/>
    </source>
</evidence>
<dbReference type="GO" id="GO:0035925">
    <property type="term" value="F:mRNA 3'-UTR AU-rich region binding"/>
    <property type="evidence" value="ECO:0007669"/>
    <property type="project" value="TreeGrafter"/>
</dbReference>
<dbReference type="GO" id="GO:0000467">
    <property type="term" value="P:exonucleolytic trimming to generate mature 3'-end of 5.8S rRNA from tricistronic rRNA transcript (SSU-rRNA, 5.8S rRNA, LSU-rRNA)"/>
    <property type="evidence" value="ECO:0007669"/>
    <property type="project" value="TreeGrafter"/>
</dbReference>
<dbReference type="GO" id="GO:0034473">
    <property type="term" value="P:U1 snRNA 3'-end processing"/>
    <property type="evidence" value="ECO:0007669"/>
    <property type="project" value="TreeGrafter"/>
</dbReference>
<keyword evidence="5" id="KW-0694">RNA-binding</keyword>
<comment type="caution">
    <text evidence="8">The sequence shown here is derived from an EMBL/GenBank/DDBJ whole genome shotgun (WGS) entry which is preliminary data.</text>
</comment>
<dbReference type="GO" id="GO:0071028">
    <property type="term" value="P:nuclear mRNA surveillance"/>
    <property type="evidence" value="ECO:0007669"/>
    <property type="project" value="TreeGrafter"/>
</dbReference>
<evidence type="ECO:0000256" key="3">
    <source>
        <dbReference type="ARBA" id="ARBA00006678"/>
    </source>
</evidence>
<dbReference type="Pfam" id="PF01138">
    <property type="entry name" value="RNase_PH"/>
    <property type="match status" value="1"/>
</dbReference>
<protein>
    <submittedName>
        <fullName evidence="8">3' exoribonuclease family, domain 1 containing protein</fullName>
    </submittedName>
</protein>
<dbReference type="InterPro" id="IPR033100">
    <property type="entry name" value="Rrp45"/>
</dbReference>
<dbReference type="Proteomes" id="UP001497744">
    <property type="component" value="Unassembled WGS sequence"/>
</dbReference>
<sequence length="329" mass="35595">MKPPNIEQLDFLLLTESDNATLAIAQRALHKAVRIDGRRLVQSRNVGIEVLQPPGHVIVSFGNTKVFAAVAAEIVEPNPERPNEGILSFHVEISPMCSNSYEPGRQTEQELEIAYAIEKVFKESGAVDVESLCIAAGTYVWCLRTHVHVLQTDGNLLDACDVAVLSALLTFRKPDTVAKDGHGNSIEVDTNYSSPLKLYHTPLLISVGLPANQDHVIVDTNAFEERFVTTHVGAKPQRTSVTPSQISFLFNQFGDLFSIQKHGGEGVDLVKINQAIEVSAVNAVKSVQVGKGVAVALYKTIMEQLRKSSGGSGQAKPVANAVSDSTRGY</sequence>
<dbReference type="GO" id="GO:0034475">
    <property type="term" value="P:U4 snRNA 3'-end processing"/>
    <property type="evidence" value="ECO:0007669"/>
    <property type="project" value="TreeGrafter"/>
</dbReference>